<dbReference type="GO" id="GO:0003735">
    <property type="term" value="F:structural constituent of ribosome"/>
    <property type="evidence" value="ECO:0007669"/>
    <property type="project" value="InterPro"/>
</dbReference>
<comment type="similarity">
    <text evidence="1 5 6">Belongs to the universal ribosomal protein uL24 family.</text>
</comment>
<feature type="domain" description="KOW" evidence="8">
    <location>
        <begin position="5"/>
        <end position="32"/>
    </location>
</feature>
<evidence type="ECO:0000256" key="7">
    <source>
        <dbReference type="SAM" id="MobiDB-lite"/>
    </source>
</evidence>
<name>A0A9D1N8X3_9FIRM</name>
<dbReference type="HAMAP" id="MF_01326_B">
    <property type="entry name" value="Ribosomal_uL24_B"/>
    <property type="match status" value="1"/>
</dbReference>
<evidence type="ECO:0000256" key="2">
    <source>
        <dbReference type="ARBA" id="ARBA00022980"/>
    </source>
</evidence>
<dbReference type="GO" id="GO:0006412">
    <property type="term" value="P:translation"/>
    <property type="evidence" value="ECO:0007669"/>
    <property type="project" value="UniProtKB-UniRule"/>
</dbReference>
<protein>
    <recommendedName>
        <fullName evidence="4 5">Large ribosomal subunit protein uL24</fullName>
    </recommendedName>
</protein>
<reference evidence="9" key="1">
    <citation type="submission" date="2020-10" db="EMBL/GenBank/DDBJ databases">
        <authorList>
            <person name="Gilroy R."/>
        </authorList>
    </citation>
    <scope>NUCLEOTIDE SEQUENCE</scope>
    <source>
        <strain evidence="9">10406</strain>
    </source>
</reference>
<evidence type="ECO:0000256" key="1">
    <source>
        <dbReference type="ARBA" id="ARBA00010618"/>
    </source>
</evidence>
<dbReference type="Pfam" id="PF00467">
    <property type="entry name" value="KOW"/>
    <property type="match status" value="1"/>
</dbReference>
<accession>A0A9D1N8X3</accession>
<dbReference type="Gene3D" id="2.30.30.30">
    <property type="match status" value="1"/>
</dbReference>
<dbReference type="InterPro" id="IPR008991">
    <property type="entry name" value="Translation_prot_SH3-like_sf"/>
</dbReference>
<evidence type="ECO:0000313" key="10">
    <source>
        <dbReference type="Proteomes" id="UP000886857"/>
    </source>
</evidence>
<dbReference type="InterPro" id="IPR005824">
    <property type="entry name" value="KOW"/>
</dbReference>
<comment type="subunit">
    <text evidence="5">Part of the 50S ribosomal subunit.</text>
</comment>
<dbReference type="GO" id="GO:0005840">
    <property type="term" value="C:ribosome"/>
    <property type="evidence" value="ECO:0007669"/>
    <property type="project" value="UniProtKB-KW"/>
</dbReference>
<feature type="region of interest" description="Disordered" evidence="7">
    <location>
        <begin position="108"/>
        <end position="135"/>
    </location>
</feature>
<evidence type="ECO:0000256" key="5">
    <source>
        <dbReference type="HAMAP-Rule" id="MF_01326"/>
    </source>
</evidence>
<dbReference type="PROSITE" id="PS01108">
    <property type="entry name" value="RIBOSOMAL_L24"/>
    <property type="match status" value="1"/>
</dbReference>
<evidence type="ECO:0000259" key="8">
    <source>
        <dbReference type="SMART" id="SM00739"/>
    </source>
</evidence>
<comment type="function">
    <text evidence="5">One of the proteins that surrounds the polypeptide exit tunnel on the outside of the subunit.</text>
</comment>
<keyword evidence="2 5" id="KW-0689">Ribosomal protein</keyword>
<dbReference type="GO" id="GO:1990904">
    <property type="term" value="C:ribonucleoprotein complex"/>
    <property type="evidence" value="ECO:0007669"/>
    <property type="project" value="UniProtKB-KW"/>
</dbReference>
<evidence type="ECO:0000256" key="4">
    <source>
        <dbReference type="ARBA" id="ARBA00035206"/>
    </source>
</evidence>
<dbReference type="Proteomes" id="UP000886857">
    <property type="component" value="Unassembled WGS sequence"/>
</dbReference>
<dbReference type="Pfam" id="PF17136">
    <property type="entry name" value="ribosomal_L24"/>
    <property type="match status" value="1"/>
</dbReference>
<dbReference type="InterPro" id="IPR014722">
    <property type="entry name" value="Rib_uL2_dom2"/>
</dbReference>
<feature type="compositionally biased region" description="Basic residues" evidence="7">
    <location>
        <begin position="113"/>
        <end position="127"/>
    </location>
</feature>
<dbReference type="AlphaFoldDB" id="A0A9D1N8X3"/>
<keyword evidence="5" id="KW-0694">RNA-binding</keyword>
<organism evidence="9 10">
    <name type="scientific">Candidatus Limadaptatus stercoripullorum</name>
    <dbReference type="NCBI Taxonomy" id="2840846"/>
    <lineage>
        <taxon>Bacteria</taxon>
        <taxon>Bacillati</taxon>
        <taxon>Bacillota</taxon>
        <taxon>Clostridia</taxon>
        <taxon>Eubacteriales</taxon>
        <taxon>Candidatus Limadaptatus</taxon>
    </lineage>
</organism>
<dbReference type="InterPro" id="IPR003256">
    <property type="entry name" value="Ribosomal_uL24"/>
</dbReference>
<dbReference type="NCBIfam" id="TIGR01079">
    <property type="entry name" value="rplX_bact"/>
    <property type="match status" value="1"/>
</dbReference>
<comment type="function">
    <text evidence="5">One of two assembly initiator proteins, it binds directly to the 5'-end of the 23S rRNA, where it nucleates assembly of the 50S subunit.</text>
</comment>
<gene>
    <name evidence="5" type="primary">rplX</name>
    <name evidence="9" type="ORF">IAC73_00260</name>
</gene>
<comment type="caution">
    <text evidence="9">The sequence shown here is derived from an EMBL/GenBank/DDBJ whole genome shotgun (WGS) entry which is preliminary data.</text>
</comment>
<dbReference type="PANTHER" id="PTHR12903">
    <property type="entry name" value="MITOCHONDRIAL RIBOSOMAL PROTEIN L24"/>
    <property type="match status" value="1"/>
</dbReference>
<dbReference type="GO" id="GO:0019843">
    <property type="term" value="F:rRNA binding"/>
    <property type="evidence" value="ECO:0007669"/>
    <property type="project" value="UniProtKB-UniRule"/>
</dbReference>
<dbReference type="SUPFAM" id="SSF50104">
    <property type="entry name" value="Translation proteins SH3-like domain"/>
    <property type="match status" value="1"/>
</dbReference>
<dbReference type="CDD" id="cd06089">
    <property type="entry name" value="KOW_RPL26"/>
    <property type="match status" value="1"/>
</dbReference>
<dbReference type="SMART" id="SM00739">
    <property type="entry name" value="KOW"/>
    <property type="match status" value="1"/>
</dbReference>
<dbReference type="InterPro" id="IPR057264">
    <property type="entry name" value="Ribosomal_uL24_C"/>
</dbReference>
<sequence length="135" mass="14195">MANMNVKKGDNVMVIAGKDKGKAGKVLAVRPATGRVYVEGVGIVSKSKKPRNAQDKGGILKQEAAIDSSNVMIICGECGGVVRVRHTTQDVKGKTVKVRVCAKCGASLDAKKSSAKRAAKKAAKKKSEKADDKKD</sequence>
<dbReference type="InterPro" id="IPR041988">
    <property type="entry name" value="Ribosomal_uL24_KOW"/>
</dbReference>
<dbReference type="InterPro" id="IPR005825">
    <property type="entry name" value="Ribosomal_uL24_CS"/>
</dbReference>
<evidence type="ECO:0000256" key="3">
    <source>
        <dbReference type="ARBA" id="ARBA00023274"/>
    </source>
</evidence>
<dbReference type="EMBL" id="DVOE01000002">
    <property type="protein sequence ID" value="HIU98263.1"/>
    <property type="molecule type" value="Genomic_DNA"/>
</dbReference>
<proteinExistence type="inferred from homology"/>
<keyword evidence="3 5" id="KW-0687">Ribonucleoprotein</keyword>
<reference evidence="9" key="2">
    <citation type="journal article" date="2021" name="PeerJ">
        <title>Extensive microbial diversity within the chicken gut microbiome revealed by metagenomics and culture.</title>
        <authorList>
            <person name="Gilroy R."/>
            <person name="Ravi A."/>
            <person name="Getino M."/>
            <person name="Pursley I."/>
            <person name="Horton D.L."/>
            <person name="Alikhan N.F."/>
            <person name="Baker D."/>
            <person name="Gharbi K."/>
            <person name="Hall N."/>
            <person name="Watson M."/>
            <person name="Adriaenssens E.M."/>
            <person name="Foster-Nyarko E."/>
            <person name="Jarju S."/>
            <person name="Secka A."/>
            <person name="Antonio M."/>
            <person name="Oren A."/>
            <person name="Chaudhuri R.R."/>
            <person name="La Ragione R."/>
            <person name="Hildebrand F."/>
            <person name="Pallen M.J."/>
        </authorList>
    </citation>
    <scope>NUCLEOTIDE SEQUENCE</scope>
    <source>
        <strain evidence="9">10406</strain>
    </source>
</reference>
<evidence type="ECO:0000256" key="6">
    <source>
        <dbReference type="RuleBase" id="RU003477"/>
    </source>
</evidence>
<keyword evidence="5" id="KW-0699">rRNA-binding</keyword>
<evidence type="ECO:0000313" key="9">
    <source>
        <dbReference type="EMBL" id="HIU98263.1"/>
    </source>
</evidence>